<evidence type="ECO:0000259" key="5">
    <source>
        <dbReference type="PROSITE" id="PS51192"/>
    </source>
</evidence>
<dbReference type="InterPro" id="IPR027417">
    <property type="entry name" value="P-loop_NTPase"/>
</dbReference>
<evidence type="ECO:0000313" key="7">
    <source>
        <dbReference type="EMBL" id="KDQ08833.1"/>
    </source>
</evidence>
<dbReference type="GO" id="GO:0005524">
    <property type="term" value="F:ATP binding"/>
    <property type="evidence" value="ECO:0007669"/>
    <property type="project" value="UniProtKB-KW"/>
</dbReference>
<dbReference type="InterPro" id="IPR035892">
    <property type="entry name" value="C2_domain_sf"/>
</dbReference>
<accession>A0A067LZI1</accession>
<protein>
    <recommendedName>
        <fullName evidence="9">Sec63-domain-containing protein</fullName>
    </recommendedName>
</protein>
<proteinExistence type="predicted"/>
<dbReference type="Gene3D" id="1.10.10.10">
    <property type="entry name" value="Winged helix-like DNA-binding domain superfamily/Winged helix DNA-binding domain"/>
    <property type="match status" value="2"/>
</dbReference>
<sequence>MRVAFTEDGKPILTADEAKRNLEASLRVGQSRPLFSGTAVQAPKYPNVYSSTAHGTILSSTGSKFMLPIGTTREDDERCEEVVIPPARVIPMRATEKLIPITKLDPLARGAFPSYYTTLNRIQSIVYNTAYTTNENLLVCAPTGAGKTDVAVLAILRVLDQNLATSKFTTTNLAGAIKRDDFKIIYVAPMKALAAEIVRKLGKRLAWLSIQVRELTGDMQLTRAEIAATQIIVTTPEKWDVVTRKPTGEGELASKVKLLIIDEVHLLNDDRGAVIETIVARTLRQVESTQSLIRVVGLSATLPNYVDVATFLGVSPYHGMFYFDSSFRPIPLEQHFLGIKGKAGSILARKNLDHVVYNKVLDLVREGHQVMVFVHARKETVKAAMAIRDSATFEGVLHEFDTSDHLFHGSFRREIGMSRNKEMKQLFDIGMGIHHAGMLRSDRNMMERMFEARAIKVLFCTATLAWGVNLPAHAGMIYGTQVYDSGKGAFVDLSVLDVLQIFGRAGRPGMELSGVGYLCTNIEKLDHYLDSVTSQHPIESRFHVGIVDALNAEISLGTVANIADGIQWIGYTYMFVRMQKNPMVYGMVYGEVIDDPQLGSKRSQLITTAAQTLANARMIQFDEQSGTFSITDLGRIAAKYYIRHTSIETFNKEFRPRMSEADVLRVLCMSSEFDQIQVRENEIEELKVMQDRAPCDVKDGTDTSQGKVVNILLQGYISGERVEDFALVSDTAYAAQNGGRIIRSLLEIAISRKWANASTVLMGMSKAVEKKMWPFKNPLFQCKLKMDVLYRLEERADELSVAELASKTAAELGQLIGMNEIHGKAILDAAMQFPTAALTYALRPLSSELLKIEVVVRTAFKWNAKVHGSSEPFWLWVEDSDGTYILQWMHLVFTPSTERLDVEFVIPIRGAEPPSMVRLRFVSDRWLGAEEEVDIDLTDLIMPTTARDRTPLQDLPVLSLSALRNPVLEQGYSSRLHYFNSIQTQCFWVIYNTQRNVLISAPAAGGKSLLGQVALTYPDRGAVRLRPKTNILVILPRKVAARDFADGLRDVAQHLAIHVDFVRAPAELDRYRQPCIRVTTARCLLEALSGAKTLSFLRSLSLVLLDDLESIDDTYELAVSLLAHAAQTLPVRYVGLSGVVGDPSGLADWLRIPEDCIYNFRPIDRDQSLSRTVHTFTIPPSAALLKAMAKPVYRTIRAAPPDDTTIVFVPSRGQCLAAASELITLCATEVRFGAGGFLGRNVLAEDLEPHVNGLRDTSMRDLLLHGIGVYHDGMHTEDKVLVLGLYAQSLLTVLVVPREACWTLPVRAGTVVVMGTQYSLLKPGSNERQIKNYTLLEIVRMQSFAVRHAQDGHFHLLCQAEDKDTFGKFLDQGLPIESDLLQSATLQSWIQDRQRDGSMKRKQDAVDMLSFTLLFRRLESNPTYYNAQANGRAEALSRLVDEAWVEQPRQEEPRAASTSAG</sequence>
<keyword evidence="1" id="KW-0547">Nucleotide-binding</keyword>
<keyword evidence="4" id="KW-0067">ATP-binding</keyword>
<evidence type="ECO:0000256" key="1">
    <source>
        <dbReference type="ARBA" id="ARBA00022741"/>
    </source>
</evidence>
<dbReference type="STRING" id="930990.A0A067LZI1"/>
<dbReference type="OrthoDB" id="5575at2759"/>
<dbReference type="GO" id="GO:0003676">
    <property type="term" value="F:nucleic acid binding"/>
    <property type="evidence" value="ECO:0007669"/>
    <property type="project" value="InterPro"/>
</dbReference>
<evidence type="ECO:0008006" key="9">
    <source>
        <dbReference type="Google" id="ProtNLM"/>
    </source>
</evidence>
<dbReference type="InterPro" id="IPR011545">
    <property type="entry name" value="DEAD/DEAH_box_helicase_dom"/>
</dbReference>
<dbReference type="SMART" id="SM00973">
    <property type="entry name" value="Sec63"/>
    <property type="match status" value="1"/>
</dbReference>
<keyword evidence="2" id="KW-0378">Hydrolase</keyword>
<name>A0A067LZI1_BOTB1</name>
<dbReference type="EMBL" id="KL198085">
    <property type="protein sequence ID" value="KDQ08833.1"/>
    <property type="molecule type" value="Genomic_DNA"/>
</dbReference>
<keyword evidence="3" id="KW-0347">Helicase</keyword>
<evidence type="ECO:0000256" key="3">
    <source>
        <dbReference type="ARBA" id="ARBA00022806"/>
    </source>
</evidence>
<dbReference type="InterPro" id="IPR004179">
    <property type="entry name" value="Sec63-dom"/>
</dbReference>
<dbReference type="Gene3D" id="2.60.40.150">
    <property type="entry name" value="C2 domain"/>
    <property type="match status" value="1"/>
</dbReference>
<dbReference type="GO" id="GO:0016787">
    <property type="term" value="F:hydrolase activity"/>
    <property type="evidence" value="ECO:0007669"/>
    <property type="project" value="UniProtKB-KW"/>
</dbReference>
<dbReference type="Pfam" id="PF00271">
    <property type="entry name" value="Helicase_C"/>
    <property type="match status" value="1"/>
</dbReference>
<evidence type="ECO:0000256" key="2">
    <source>
        <dbReference type="ARBA" id="ARBA00022801"/>
    </source>
</evidence>
<dbReference type="InterPro" id="IPR057842">
    <property type="entry name" value="WH_MER3"/>
</dbReference>
<organism evidence="7 8">
    <name type="scientific">Botryobasidium botryosum (strain FD-172 SS1)</name>
    <dbReference type="NCBI Taxonomy" id="930990"/>
    <lineage>
        <taxon>Eukaryota</taxon>
        <taxon>Fungi</taxon>
        <taxon>Dikarya</taxon>
        <taxon>Basidiomycota</taxon>
        <taxon>Agaricomycotina</taxon>
        <taxon>Agaricomycetes</taxon>
        <taxon>Cantharellales</taxon>
        <taxon>Botryobasidiaceae</taxon>
        <taxon>Botryobasidium</taxon>
    </lineage>
</organism>
<dbReference type="Pfam" id="PF23445">
    <property type="entry name" value="WHD_SNRNP200"/>
    <property type="match status" value="2"/>
</dbReference>
<dbReference type="SUPFAM" id="SSF158702">
    <property type="entry name" value="Sec63 N-terminal domain-like"/>
    <property type="match status" value="1"/>
</dbReference>
<dbReference type="SMART" id="SM00490">
    <property type="entry name" value="HELICc"/>
    <property type="match status" value="1"/>
</dbReference>
<feature type="domain" description="Helicase C-terminal" evidence="6">
    <location>
        <begin position="356"/>
        <end position="554"/>
    </location>
</feature>
<evidence type="ECO:0000259" key="6">
    <source>
        <dbReference type="PROSITE" id="PS51194"/>
    </source>
</evidence>
<gene>
    <name evidence="7" type="ORF">BOTBODRAFT_117913</name>
</gene>
<dbReference type="InterPro" id="IPR050474">
    <property type="entry name" value="Hel308_SKI2-like"/>
</dbReference>
<dbReference type="SUPFAM" id="SSF52540">
    <property type="entry name" value="P-loop containing nucleoside triphosphate hydrolases"/>
    <property type="match status" value="4"/>
</dbReference>
<dbReference type="SUPFAM" id="SSF46785">
    <property type="entry name" value="Winged helix' DNA-binding domain"/>
    <property type="match status" value="1"/>
</dbReference>
<dbReference type="InterPro" id="IPR036390">
    <property type="entry name" value="WH_DNA-bd_sf"/>
</dbReference>
<reference evidence="8" key="1">
    <citation type="journal article" date="2014" name="Proc. Natl. Acad. Sci. U.S.A.">
        <title>Extensive sampling of basidiomycete genomes demonstrates inadequacy of the white-rot/brown-rot paradigm for wood decay fungi.</title>
        <authorList>
            <person name="Riley R."/>
            <person name="Salamov A.A."/>
            <person name="Brown D.W."/>
            <person name="Nagy L.G."/>
            <person name="Floudas D."/>
            <person name="Held B.W."/>
            <person name="Levasseur A."/>
            <person name="Lombard V."/>
            <person name="Morin E."/>
            <person name="Otillar R."/>
            <person name="Lindquist E.A."/>
            <person name="Sun H."/>
            <person name="LaButti K.M."/>
            <person name="Schmutz J."/>
            <person name="Jabbour D."/>
            <person name="Luo H."/>
            <person name="Baker S.E."/>
            <person name="Pisabarro A.G."/>
            <person name="Walton J.D."/>
            <person name="Blanchette R.A."/>
            <person name="Henrissat B."/>
            <person name="Martin F."/>
            <person name="Cullen D."/>
            <person name="Hibbett D.S."/>
            <person name="Grigoriev I.V."/>
        </authorList>
    </citation>
    <scope>NUCLEOTIDE SEQUENCE [LARGE SCALE GENOMIC DNA]</scope>
    <source>
        <strain evidence="8">FD-172 SS1</strain>
    </source>
</reference>
<evidence type="ECO:0000313" key="8">
    <source>
        <dbReference type="Proteomes" id="UP000027195"/>
    </source>
</evidence>
<dbReference type="FunFam" id="3.40.50.300:FF:000062">
    <property type="entry name" value="U5 small nuclear ribonucleoprotein helicase"/>
    <property type="match status" value="1"/>
</dbReference>
<dbReference type="Proteomes" id="UP000027195">
    <property type="component" value="Unassembled WGS sequence"/>
</dbReference>
<dbReference type="InParanoid" id="A0A067LZI1"/>
<dbReference type="PROSITE" id="PS51192">
    <property type="entry name" value="HELICASE_ATP_BIND_1"/>
    <property type="match status" value="1"/>
</dbReference>
<dbReference type="PANTHER" id="PTHR47961:SF13">
    <property type="entry name" value="ACTIVATING SIGNAL COINTEGRATOR 1 COMPLEX SUBUNIT 3"/>
    <property type="match status" value="1"/>
</dbReference>
<dbReference type="PANTHER" id="PTHR47961">
    <property type="entry name" value="DNA POLYMERASE THETA, PUTATIVE (AFU_ORTHOLOGUE AFUA_1G05260)-RELATED"/>
    <property type="match status" value="1"/>
</dbReference>
<dbReference type="GO" id="GO:0004386">
    <property type="term" value="F:helicase activity"/>
    <property type="evidence" value="ECO:0007669"/>
    <property type="project" value="UniProtKB-KW"/>
</dbReference>
<dbReference type="HOGENOM" id="CLU_000335_2_2_1"/>
<dbReference type="SMART" id="SM00487">
    <property type="entry name" value="DEXDc"/>
    <property type="match status" value="2"/>
</dbReference>
<dbReference type="CDD" id="cd18795">
    <property type="entry name" value="SF2_C_Ski2"/>
    <property type="match status" value="1"/>
</dbReference>
<dbReference type="CDD" id="cd18020">
    <property type="entry name" value="DEXHc_ASCC3_1"/>
    <property type="match status" value="1"/>
</dbReference>
<dbReference type="PROSITE" id="PS51194">
    <property type="entry name" value="HELICASE_CTER"/>
    <property type="match status" value="1"/>
</dbReference>
<evidence type="ECO:0000256" key="4">
    <source>
        <dbReference type="ARBA" id="ARBA00022840"/>
    </source>
</evidence>
<dbReference type="Pfam" id="PF02889">
    <property type="entry name" value="Sec63"/>
    <property type="match status" value="1"/>
</dbReference>
<feature type="domain" description="Helicase ATP-binding" evidence="5">
    <location>
        <begin position="128"/>
        <end position="320"/>
    </location>
</feature>
<keyword evidence="8" id="KW-1185">Reference proteome</keyword>
<dbReference type="InterPro" id="IPR036388">
    <property type="entry name" value="WH-like_DNA-bd_sf"/>
</dbReference>
<dbReference type="InterPro" id="IPR001650">
    <property type="entry name" value="Helicase_C-like"/>
</dbReference>
<dbReference type="InterPro" id="IPR014001">
    <property type="entry name" value="Helicase_ATP-bd"/>
</dbReference>
<dbReference type="FunFam" id="1.10.10.10:FF:000024">
    <property type="entry name" value="U5 small nuclear ribonucleoprotein helicase"/>
    <property type="match status" value="1"/>
</dbReference>
<dbReference type="FunFam" id="3.40.50.300:FF:000102">
    <property type="entry name" value="RNA helicase, activating signal cointegrator 1"/>
    <property type="match status" value="1"/>
</dbReference>
<dbReference type="Pfam" id="PF00270">
    <property type="entry name" value="DEAD"/>
    <property type="match status" value="2"/>
</dbReference>
<dbReference type="FunFam" id="1.10.3380.10:FF:000001">
    <property type="entry name" value="U5 small nuclear ribonucleoprotein helicase"/>
    <property type="match status" value="1"/>
</dbReference>
<dbReference type="Gene3D" id="3.40.50.300">
    <property type="entry name" value="P-loop containing nucleotide triphosphate hydrolases"/>
    <property type="match status" value="4"/>
</dbReference>
<dbReference type="Gene3D" id="1.10.3380.10">
    <property type="entry name" value="Sec63 N-terminal domain-like domain"/>
    <property type="match status" value="1"/>
</dbReference>